<dbReference type="EC" id="2.7.7.60" evidence="3"/>
<dbReference type="InterPro" id="IPR050088">
    <property type="entry name" value="IspD/TarI_cytidylyltransf_bact"/>
</dbReference>
<dbReference type="GO" id="GO:0050518">
    <property type="term" value="F:2-C-methyl-D-erythritol 4-phosphate cytidylyltransferase activity"/>
    <property type="evidence" value="ECO:0007669"/>
    <property type="project" value="UniProtKB-UniRule"/>
</dbReference>
<dbReference type="NCBIfam" id="TIGR00453">
    <property type="entry name" value="ispD"/>
    <property type="match status" value="1"/>
</dbReference>
<comment type="catalytic activity">
    <reaction evidence="3">
        <text>2-C-methyl-D-erythritol 4-phosphate + CTP + H(+) = 4-CDP-2-C-methyl-D-erythritol + diphosphate</text>
        <dbReference type="Rhea" id="RHEA:13429"/>
        <dbReference type="ChEBI" id="CHEBI:15378"/>
        <dbReference type="ChEBI" id="CHEBI:33019"/>
        <dbReference type="ChEBI" id="CHEBI:37563"/>
        <dbReference type="ChEBI" id="CHEBI:57823"/>
        <dbReference type="ChEBI" id="CHEBI:58262"/>
        <dbReference type="EC" id="2.7.7.60"/>
    </reaction>
</comment>
<dbReference type="InterPro" id="IPR034683">
    <property type="entry name" value="IspD/TarI"/>
</dbReference>
<evidence type="ECO:0000313" key="4">
    <source>
        <dbReference type="EMBL" id="RGY06972.1"/>
    </source>
</evidence>
<comment type="similarity">
    <text evidence="3">Belongs to the IspD/TarI cytidylyltransferase family. IspD subfamily.</text>
</comment>
<feature type="site" description="Transition state stabilizer" evidence="3">
    <location>
        <position position="16"/>
    </location>
</feature>
<dbReference type="PANTHER" id="PTHR32125">
    <property type="entry name" value="2-C-METHYL-D-ERYTHRITOL 4-PHOSPHATE CYTIDYLYLTRANSFERASE, CHLOROPLASTIC"/>
    <property type="match status" value="1"/>
</dbReference>
<evidence type="ECO:0000313" key="5">
    <source>
        <dbReference type="Proteomes" id="UP000284434"/>
    </source>
</evidence>
<keyword evidence="2 3" id="KW-0548">Nucleotidyltransferase</keyword>
<reference evidence="4 5" key="1">
    <citation type="submission" date="2018-08" db="EMBL/GenBank/DDBJ databases">
        <title>A genome reference for cultivated species of the human gut microbiota.</title>
        <authorList>
            <person name="Zou Y."/>
            <person name="Xue W."/>
            <person name="Luo G."/>
        </authorList>
    </citation>
    <scope>NUCLEOTIDE SEQUENCE [LARGE SCALE GENOMIC DNA]</scope>
    <source>
        <strain evidence="4 5">OF03-11</strain>
    </source>
</reference>
<accession>A0A413ICI1</accession>
<keyword evidence="1 3" id="KW-0808">Transferase</keyword>
<organism evidence="4 5">
    <name type="scientific">Odoribacter splanchnicus</name>
    <dbReference type="NCBI Taxonomy" id="28118"/>
    <lineage>
        <taxon>Bacteria</taxon>
        <taxon>Pseudomonadati</taxon>
        <taxon>Bacteroidota</taxon>
        <taxon>Bacteroidia</taxon>
        <taxon>Bacteroidales</taxon>
        <taxon>Odoribacteraceae</taxon>
        <taxon>Odoribacter</taxon>
    </lineage>
</organism>
<dbReference type="CDD" id="cd02516">
    <property type="entry name" value="CDP-ME_synthetase"/>
    <property type="match status" value="1"/>
</dbReference>
<dbReference type="FunFam" id="3.90.550.10:FF:000003">
    <property type="entry name" value="2-C-methyl-D-erythritol 4-phosphate cytidylyltransferase"/>
    <property type="match status" value="1"/>
</dbReference>
<comment type="pathway">
    <text evidence="3">Isoprenoid biosynthesis; isopentenyl diphosphate biosynthesis via DXP pathway; isopentenyl diphosphate from 1-deoxy-D-xylulose 5-phosphate: step 2/6.</text>
</comment>
<dbReference type="InterPro" id="IPR001228">
    <property type="entry name" value="IspD"/>
</dbReference>
<gene>
    <name evidence="3 4" type="primary">ispD</name>
    <name evidence="4" type="ORF">DXA53_08810</name>
</gene>
<dbReference type="AlphaFoldDB" id="A0A413ICI1"/>
<sequence>MMLNIAVILAGGSGQRAGGGIPKQFKKINDKTILEYSLEKFNSAPSIDEITVVIHPEWRQECEHILSDCRISKVKHLLDGGKERYHSVLAALKFYAGRPCNLLIHDAVRPLVTRRIIEEVITELQTYKAVNVAIPATDTIIEVDPTHTYVSRIPDRNILYQVQTPQGFHNQTLQEAYALALKDPDFKTTDDCSVVKKYLPQEEIKIVKGETYNMKFTYKEDIIILEQLLKNEGKCYV</sequence>
<keyword evidence="3" id="KW-0414">Isoprene biosynthesis</keyword>
<comment type="caution">
    <text evidence="4">The sequence shown here is derived from an EMBL/GenBank/DDBJ whole genome shotgun (WGS) entry which is preliminary data.</text>
</comment>
<dbReference type="SUPFAM" id="SSF53448">
    <property type="entry name" value="Nucleotide-diphospho-sugar transferases"/>
    <property type="match status" value="1"/>
</dbReference>
<dbReference type="EMBL" id="QSCO01000010">
    <property type="protein sequence ID" value="RGY06972.1"/>
    <property type="molecule type" value="Genomic_DNA"/>
</dbReference>
<feature type="site" description="Transition state stabilizer" evidence="3">
    <location>
        <position position="23"/>
    </location>
</feature>
<protein>
    <recommendedName>
        <fullName evidence="3">2-C-methyl-D-erythritol 4-phosphate cytidylyltransferase</fullName>
        <ecNumber evidence="3">2.7.7.60</ecNumber>
    </recommendedName>
    <alternativeName>
        <fullName evidence="3">4-diphosphocytidyl-2C-methyl-D-erythritol synthase</fullName>
    </alternativeName>
    <alternativeName>
        <fullName evidence="3">MEP cytidylyltransferase</fullName>
        <shortName evidence="3">MCT</shortName>
    </alternativeName>
</protein>
<dbReference type="PANTHER" id="PTHR32125:SF4">
    <property type="entry name" value="2-C-METHYL-D-ERYTHRITOL 4-PHOSPHATE CYTIDYLYLTRANSFERASE, CHLOROPLASTIC"/>
    <property type="match status" value="1"/>
</dbReference>
<evidence type="ECO:0000256" key="3">
    <source>
        <dbReference type="HAMAP-Rule" id="MF_00108"/>
    </source>
</evidence>
<dbReference type="GO" id="GO:0019288">
    <property type="term" value="P:isopentenyl diphosphate biosynthetic process, methylerythritol 4-phosphate pathway"/>
    <property type="evidence" value="ECO:0007669"/>
    <property type="project" value="UniProtKB-UniRule"/>
</dbReference>
<feature type="site" description="Positions MEP for the nucleophilic attack" evidence="3">
    <location>
        <position position="215"/>
    </location>
</feature>
<name>A0A413ICI1_9BACT</name>
<proteinExistence type="inferred from homology"/>
<dbReference type="Proteomes" id="UP000284434">
    <property type="component" value="Unassembled WGS sequence"/>
</dbReference>
<dbReference type="Gene3D" id="3.90.550.10">
    <property type="entry name" value="Spore Coat Polysaccharide Biosynthesis Protein SpsA, Chain A"/>
    <property type="match status" value="1"/>
</dbReference>
<evidence type="ECO:0000256" key="2">
    <source>
        <dbReference type="ARBA" id="ARBA00022695"/>
    </source>
</evidence>
<dbReference type="HAMAP" id="MF_00108">
    <property type="entry name" value="IspD"/>
    <property type="match status" value="1"/>
</dbReference>
<feature type="site" description="Positions MEP for the nucleophilic attack" evidence="3">
    <location>
        <position position="156"/>
    </location>
</feature>
<dbReference type="UniPathway" id="UPA00056">
    <property type="reaction ID" value="UER00093"/>
</dbReference>
<dbReference type="Pfam" id="PF01128">
    <property type="entry name" value="IspD"/>
    <property type="match status" value="1"/>
</dbReference>
<evidence type="ECO:0000256" key="1">
    <source>
        <dbReference type="ARBA" id="ARBA00022679"/>
    </source>
</evidence>
<comment type="function">
    <text evidence="3">Catalyzes the formation of 4-diphosphocytidyl-2-C-methyl-D-erythritol from CTP and 2-C-methyl-D-erythritol 4-phosphate (MEP).</text>
</comment>
<dbReference type="InterPro" id="IPR029044">
    <property type="entry name" value="Nucleotide-diphossugar_trans"/>
</dbReference>